<dbReference type="EMBL" id="JAAAIN010000034">
    <property type="protein sequence ID" value="KAG0322292.1"/>
    <property type="molecule type" value="Genomic_DNA"/>
</dbReference>
<dbReference type="InterPro" id="IPR036291">
    <property type="entry name" value="NAD(P)-bd_dom_sf"/>
</dbReference>
<dbReference type="SUPFAM" id="SSF51735">
    <property type="entry name" value="NAD(P)-binding Rossmann-fold domains"/>
    <property type="match status" value="1"/>
</dbReference>
<dbReference type="InterPro" id="IPR002347">
    <property type="entry name" value="SDR_fam"/>
</dbReference>
<dbReference type="InterPro" id="IPR057326">
    <property type="entry name" value="KR_dom"/>
</dbReference>
<dbReference type="Pfam" id="PF00106">
    <property type="entry name" value="adh_short"/>
    <property type="match status" value="1"/>
</dbReference>
<evidence type="ECO:0000256" key="2">
    <source>
        <dbReference type="ARBA" id="ARBA00022857"/>
    </source>
</evidence>
<name>A0A9P6RN84_9FUNG</name>
<gene>
    <name evidence="6" type="ORF">BGZ97_007616</name>
</gene>
<dbReference type="OrthoDB" id="153074at2759"/>
<dbReference type="FunFam" id="3.40.50.720:FF:000281">
    <property type="entry name" value="Uncharacterized oxidoreductase YIR035C"/>
    <property type="match status" value="1"/>
</dbReference>
<proteinExistence type="inferred from homology"/>
<protein>
    <recommendedName>
        <fullName evidence="5">Ketoreductase domain-containing protein</fullName>
    </recommendedName>
</protein>
<evidence type="ECO:0000313" key="6">
    <source>
        <dbReference type="EMBL" id="KAG0322292.1"/>
    </source>
</evidence>
<evidence type="ECO:0000256" key="4">
    <source>
        <dbReference type="RuleBase" id="RU000363"/>
    </source>
</evidence>
<sequence>MTINPTLIITGASRGIGRSIALLAIQNLGANVIGVARSQAALQELSNHIETELQLKDRFKFVVGDVTVESTAAEVVDVASKSWGGRLDGLVLNAGVLEPLAPIAKTDVNDWKHNFDVNFFSIITLVQHALPALRESKGRVIFVSSGAAVNAYHGWGAYCASKAALKMFGESLAKEEPEVTAVSIRPGVVDTEMQAVIRREGATGMVPTQHAQFVDLHTSKKLLHPDQPGHVIASLAVRAPSSISGKFFSWDDEALEAHRKP</sequence>
<dbReference type="SMART" id="SM00822">
    <property type="entry name" value="PKS_KR"/>
    <property type="match status" value="1"/>
</dbReference>
<dbReference type="InterPro" id="IPR020904">
    <property type="entry name" value="Sc_DH/Rdtase_CS"/>
</dbReference>
<dbReference type="PANTHER" id="PTHR43008">
    <property type="entry name" value="BENZIL REDUCTASE"/>
    <property type="match status" value="1"/>
</dbReference>
<comment type="caution">
    <text evidence="6">The sequence shown here is derived from an EMBL/GenBank/DDBJ whole genome shotgun (WGS) entry which is preliminary data.</text>
</comment>
<evidence type="ECO:0000313" key="7">
    <source>
        <dbReference type="Proteomes" id="UP000823405"/>
    </source>
</evidence>
<dbReference type="AlphaFoldDB" id="A0A9P6RN84"/>
<organism evidence="6 7">
    <name type="scientific">Linnemannia gamsii</name>
    <dbReference type="NCBI Taxonomy" id="64522"/>
    <lineage>
        <taxon>Eukaryota</taxon>
        <taxon>Fungi</taxon>
        <taxon>Fungi incertae sedis</taxon>
        <taxon>Mucoromycota</taxon>
        <taxon>Mortierellomycotina</taxon>
        <taxon>Mortierellomycetes</taxon>
        <taxon>Mortierellales</taxon>
        <taxon>Mortierellaceae</taxon>
        <taxon>Linnemannia</taxon>
    </lineage>
</organism>
<evidence type="ECO:0000256" key="1">
    <source>
        <dbReference type="ARBA" id="ARBA00006484"/>
    </source>
</evidence>
<dbReference type="PRINTS" id="PR00080">
    <property type="entry name" value="SDRFAMILY"/>
</dbReference>
<evidence type="ECO:0000256" key="3">
    <source>
        <dbReference type="ARBA" id="ARBA00023002"/>
    </source>
</evidence>
<dbReference type="GO" id="GO:0050664">
    <property type="term" value="F:oxidoreductase activity, acting on NAD(P)H, oxygen as acceptor"/>
    <property type="evidence" value="ECO:0007669"/>
    <property type="project" value="TreeGrafter"/>
</dbReference>
<accession>A0A9P6RN84</accession>
<feature type="domain" description="Ketoreductase" evidence="5">
    <location>
        <begin position="5"/>
        <end position="192"/>
    </location>
</feature>
<dbReference type="PRINTS" id="PR00081">
    <property type="entry name" value="GDHRDH"/>
</dbReference>
<evidence type="ECO:0000259" key="5">
    <source>
        <dbReference type="SMART" id="SM00822"/>
    </source>
</evidence>
<dbReference type="PROSITE" id="PS00061">
    <property type="entry name" value="ADH_SHORT"/>
    <property type="match status" value="1"/>
</dbReference>
<keyword evidence="3" id="KW-0560">Oxidoreductase</keyword>
<comment type="similarity">
    <text evidence="1 4">Belongs to the short-chain dehydrogenases/reductases (SDR) family.</text>
</comment>
<dbReference type="Gene3D" id="3.40.50.720">
    <property type="entry name" value="NAD(P)-binding Rossmann-like Domain"/>
    <property type="match status" value="1"/>
</dbReference>
<keyword evidence="2" id="KW-0521">NADP</keyword>
<keyword evidence="7" id="KW-1185">Reference proteome</keyword>
<reference evidence="6" key="1">
    <citation type="journal article" date="2020" name="Fungal Divers.">
        <title>Resolving the Mortierellaceae phylogeny through synthesis of multi-gene phylogenetics and phylogenomics.</title>
        <authorList>
            <person name="Vandepol N."/>
            <person name="Liber J."/>
            <person name="Desiro A."/>
            <person name="Na H."/>
            <person name="Kennedy M."/>
            <person name="Barry K."/>
            <person name="Grigoriev I.V."/>
            <person name="Miller A.N."/>
            <person name="O'Donnell K."/>
            <person name="Stajich J.E."/>
            <person name="Bonito G."/>
        </authorList>
    </citation>
    <scope>NUCLEOTIDE SEQUENCE</scope>
    <source>
        <strain evidence="6">NVP60</strain>
    </source>
</reference>
<dbReference type="CDD" id="cd05367">
    <property type="entry name" value="SPR-like_SDR_c"/>
    <property type="match status" value="1"/>
</dbReference>
<dbReference type="Proteomes" id="UP000823405">
    <property type="component" value="Unassembled WGS sequence"/>
</dbReference>
<dbReference type="PANTHER" id="PTHR43008:SF8">
    <property type="entry name" value="BENZIL REDUCTASE ((S)-BENZOIN FORMING) IRC24"/>
    <property type="match status" value="1"/>
</dbReference>